<feature type="region of interest" description="Disordered" evidence="1">
    <location>
        <begin position="238"/>
        <end position="264"/>
    </location>
</feature>
<name>A0AAW0DBG8_9AGAR</name>
<feature type="region of interest" description="Disordered" evidence="1">
    <location>
        <begin position="314"/>
        <end position="371"/>
    </location>
</feature>
<feature type="compositionally biased region" description="Low complexity" evidence="1">
    <location>
        <begin position="242"/>
        <end position="264"/>
    </location>
</feature>
<evidence type="ECO:0000256" key="1">
    <source>
        <dbReference type="SAM" id="MobiDB-lite"/>
    </source>
</evidence>
<organism evidence="2 3">
    <name type="scientific">Favolaschia claudopus</name>
    <dbReference type="NCBI Taxonomy" id="2862362"/>
    <lineage>
        <taxon>Eukaryota</taxon>
        <taxon>Fungi</taxon>
        <taxon>Dikarya</taxon>
        <taxon>Basidiomycota</taxon>
        <taxon>Agaricomycotina</taxon>
        <taxon>Agaricomycetes</taxon>
        <taxon>Agaricomycetidae</taxon>
        <taxon>Agaricales</taxon>
        <taxon>Marasmiineae</taxon>
        <taxon>Mycenaceae</taxon>
        <taxon>Favolaschia</taxon>
    </lineage>
</organism>
<proteinExistence type="predicted"/>
<evidence type="ECO:0000313" key="2">
    <source>
        <dbReference type="EMBL" id="KAK7048487.1"/>
    </source>
</evidence>
<reference evidence="2 3" key="1">
    <citation type="journal article" date="2024" name="J Genomics">
        <title>Draft genome sequencing and assembly of Favolaschia claudopus CIRM-BRFM 2984 isolated from oak limbs.</title>
        <authorList>
            <person name="Navarro D."/>
            <person name="Drula E."/>
            <person name="Chaduli D."/>
            <person name="Cazenave R."/>
            <person name="Ahrendt S."/>
            <person name="Wang J."/>
            <person name="Lipzen A."/>
            <person name="Daum C."/>
            <person name="Barry K."/>
            <person name="Grigoriev I.V."/>
            <person name="Favel A."/>
            <person name="Rosso M.N."/>
            <person name="Martin F."/>
        </authorList>
    </citation>
    <scope>NUCLEOTIDE SEQUENCE [LARGE SCALE GENOMIC DNA]</scope>
    <source>
        <strain evidence="2 3">CIRM-BRFM 2984</strain>
    </source>
</reference>
<keyword evidence="3" id="KW-1185">Reference proteome</keyword>
<dbReference type="Proteomes" id="UP001362999">
    <property type="component" value="Unassembled WGS sequence"/>
</dbReference>
<dbReference type="AlphaFoldDB" id="A0AAW0DBG8"/>
<feature type="compositionally biased region" description="Polar residues" evidence="1">
    <location>
        <begin position="346"/>
        <end position="355"/>
    </location>
</feature>
<accession>A0AAW0DBG8</accession>
<comment type="caution">
    <text evidence="2">The sequence shown here is derived from an EMBL/GenBank/DDBJ whole genome shotgun (WGS) entry which is preliminary data.</text>
</comment>
<feature type="region of interest" description="Disordered" evidence="1">
    <location>
        <begin position="23"/>
        <end position="56"/>
    </location>
</feature>
<evidence type="ECO:0000313" key="3">
    <source>
        <dbReference type="Proteomes" id="UP001362999"/>
    </source>
</evidence>
<sequence length="443" mass="48111">MDDNSFCAVCHRQILPKRILVPVYPDPAPADSPRTKKQQQRSGLVNGTGRVRPNGTIKPVKTRVEIDQSPAPLYCSADCRLRDSPDSQQTYCASISDDDEDVLRTAPPPRPVRSTPNTRSLAVLQREIGLAALPPSTSETYDELCPRAPPAPYVPPPYTSGVMMAARRIEAILPKPLAPGERPPPLAPTLGWTDGSQAWRAHVYSFAAPPQSRADVIDPNRAAYQSCVASPHRSNAGVMAESTSSSSSSGSTSSFSSSSPRSAASSSSLLSSFEDSFARRTSSRLSSPASSCASSPPRKLSHIAACNLLLPEVMRHPKSESTPTTRSTRRHSSGSFGAGRMVRSPLSKSSSAVSRNSDDTEEDEEEAAYVKSCGGEFETPTRPNIETRSWSYDNVRTYPVMVMPPLKEKHLENGVEVEVEVSRQRRRLFTFEPIPIARDIGAF</sequence>
<gene>
    <name evidence="2" type="ORF">R3P38DRAFT_1867416</name>
</gene>
<dbReference type="EMBL" id="JAWWNJ010000009">
    <property type="protein sequence ID" value="KAK7048487.1"/>
    <property type="molecule type" value="Genomic_DNA"/>
</dbReference>
<protein>
    <submittedName>
        <fullName evidence="2">Uncharacterized protein</fullName>
    </submittedName>
</protein>